<sequence length="230" mass="25040">MQPVLALQICAAHFESIVHAPPCPRHTETLCETRRVSCFVPVSPVLMNRPAALRHVQCKSNFGQQGQATSRTCGGTAAATSWHYLGNQQCLRLKATLHPAVRAVSSLDSLQSSRRSVDFVAFEHWQETLGRNNPKRCRTTSVGRHHLPLPKPDRIRGLPGAPAPDHHTSPRRGVGNLPLPCKATVIRELSSAAANTCHFFLSTTLVNADDLFQRRLPSLAAAISASAVLL</sequence>
<gene>
    <name evidence="2" type="ORF">BDW02DRAFT_303345</name>
</gene>
<dbReference type="AlphaFoldDB" id="A0A6A5KUA3"/>
<reference evidence="2" key="1">
    <citation type="submission" date="2020-01" db="EMBL/GenBank/DDBJ databases">
        <authorList>
            <consortium name="DOE Joint Genome Institute"/>
            <person name="Haridas S."/>
            <person name="Albert R."/>
            <person name="Binder M."/>
            <person name="Bloem J."/>
            <person name="Labutti K."/>
            <person name="Salamov A."/>
            <person name="Andreopoulos B."/>
            <person name="Baker S.E."/>
            <person name="Barry K."/>
            <person name="Bills G."/>
            <person name="Bluhm B.H."/>
            <person name="Cannon C."/>
            <person name="Castanera R."/>
            <person name="Culley D.E."/>
            <person name="Daum C."/>
            <person name="Ezra D."/>
            <person name="Gonzalez J.B."/>
            <person name="Henrissat B."/>
            <person name="Kuo A."/>
            <person name="Liang C."/>
            <person name="Lipzen A."/>
            <person name="Lutzoni F."/>
            <person name="Magnuson J."/>
            <person name="Mondo S."/>
            <person name="Nolan M."/>
            <person name="Ohm R."/>
            <person name="Pangilinan J."/>
            <person name="Park H.-J."/>
            <person name="Ramirez L."/>
            <person name="Alfaro M."/>
            <person name="Sun H."/>
            <person name="Tritt A."/>
            <person name="Yoshinaga Y."/>
            <person name="Zwiers L.-H."/>
            <person name="Turgeon B.G."/>
            <person name="Goodwin S.B."/>
            <person name="Spatafora J.W."/>
            <person name="Crous P.W."/>
            <person name="Grigoriev I.V."/>
        </authorList>
    </citation>
    <scope>NUCLEOTIDE SEQUENCE</scope>
    <source>
        <strain evidence="2">P77</strain>
    </source>
</reference>
<evidence type="ECO:0000256" key="1">
    <source>
        <dbReference type="SAM" id="MobiDB-lite"/>
    </source>
</evidence>
<dbReference type="Proteomes" id="UP000800040">
    <property type="component" value="Unassembled WGS sequence"/>
</dbReference>
<evidence type="ECO:0000313" key="3">
    <source>
        <dbReference type="Proteomes" id="UP000800040"/>
    </source>
</evidence>
<proteinExistence type="predicted"/>
<evidence type="ECO:0000313" key="2">
    <source>
        <dbReference type="EMBL" id="KAF1838861.1"/>
    </source>
</evidence>
<accession>A0A6A5KUA3</accession>
<keyword evidence="3" id="KW-1185">Reference proteome</keyword>
<organism evidence="2 3">
    <name type="scientific">Decorospora gaudefroyi</name>
    <dbReference type="NCBI Taxonomy" id="184978"/>
    <lineage>
        <taxon>Eukaryota</taxon>
        <taxon>Fungi</taxon>
        <taxon>Dikarya</taxon>
        <taxon>Ascomycota</taxon>
        <taxon>Pezizomycotina</taxon>
        <taxon>Dothideomycetes</taxon>
        <taxon>Pleosporomycetidae</taxon>
        <taxon>Pleosporales</taxon>
        <taxon>Pleosporineae</taxon>
        <taxon>Pleosporaceae</taxon>
        <taxon>Decorospora</taxon>
    </lineage>
</organism>
<name>A0A6A5KUA3_9PLEO</name>
<dbReference type="EMBL" id="ML975248">
    <property type="protein sequence ID" value="KAF1838861.1"/>
    <property type="molecule type" value="Genomic_DNA"/>
</dbReference>
<feature type="region of interest" description="Disordered" evidence="1">
    <location>
        <begin position="140"/>
        <end position="174"/>
    </location>
</feature>
<protein>
    <submittedName>
        <fullName evidence="2">Uncharacterized protein</fullName>
    </submittedName>
</protein>